<dbReference type="SUPFAM" id="SSF51905">
    <property type="entry name" value="FAD/NAD(P)-binding domain"/>
    <property type="match status" value="1"/>
</dbReference>
<comment type="caution">
    <text evidence="8">The sequence shown here is derived from an EMBL/GenBank/DDBJ whole genome shotgun (WGS) entry which is preliminary data.</text>
</comment>
<dbReference type="Pfam" id="PF05199">
    <property type="entry name" value="GMC_oxred_C"/>
    <property type="match status" value="1"/>
</dbReference>
<dbReference type="InterPro" id="IPR000172">
    <property type="entry name" value="GMC_OxRdtase_N"/>
</dbReference>
<evidence type="ECO:0000259" key="7">
    <source>
        <dbReference type="PROSITE" id="PS00624"/>
    </source>
</evidence>
<keyword evidence="9" id="KW-1185">Reference proteome</keyword>
<dbReference type="PANTHER" id="PTHR11552">
    <property type="entry name" value="GLUCOSE-METHANOL-CHOLINE GMC OXIDOREDUCTASE"/>
    <property type="match status" value="1"/>
</dbReference>
<dbReference type="PIRSF" id="PIRSF000137">
    <property type="entry name" value="Alcohol_oxidase"/>
    <property type="match status" value="1"/>
</dbReference>
<evidence type="ECO:0000259" key="6">
    <source>
        <dbReference type="PROSITE" id="PS00623"/>
    </source>
</evidence>
<dbReference type="Proteomes" id="UP001161409">
    <property type="component" value="Unassembled WGS sequence"/>
</dbReference>
<proteinExistence type="inferred from homology"/>
<dbReference type="Gene3D" id="3.30.560.10">
    <property type="entry name" value="Glucose Oxidase, domain 3"/>
    <property type="match status" value="1"/>
</dbReference>
<organism evidence="8 9">
    <name type="scientific">Sneathiella chinensis</name>
    <dbReference type="NCBI Taxonomy" id="349750"/>
    <lineage>
        <taxon>Bacteria</taxon>
        <taxon>Pseudomonadati</taxon>
        <taxon>Pseudomonadota</taxon>
        <taxon>Alphaproteobacteria</taxon>
        <taxon>Sneathiellales</taxon>
        <taxon>Sneathiellaceae</taxon>
        <taxon>Sneathiella</taxon>
    </lineage>
</organism>
<name>A0ABQ5U3D7_9PROT</name>
<dbReference type="PROSITE" id="PS00623">
    <property type="entry name" value="GMC_OXRED_1"/>
    <property type="match status" value="1"/>
</dbReference>
<dbReference type="InterPro" id="IPR036188">
    <property type="entry name" value="FAD/NAD-bd_sf"/>
</dbReference>
<dbReference type="InterPro" id="IPR012132">
    <property type="entry name" value="GMC_OxRdtase"/>
</dbReference>
<dbReference type="RefSeq" id="WP_169560849.1">
    <property type="nucleotide sequence ID" value="NZ_BSNF01000006.1"/>
</dbReference>
<keyword evidence="3 5" id="KW-0285">Flavoprotein</keyword>
<comment type="similarity">
    <text evidence="2 5">Belongs to the GMC oxidoreductase family.</text>
</comment>
<reference evidence="8" key="1">
    <citation type="journal article" date="2014" name="Int. J. Syst. Evol. Microbiol.">
        <title>Complete genome of a new Firmicutes species belonging to the dominant human colonic microbiota ('Ruminococcus bicirculans') reveals two chromosomes and a selective capacity to utilize plant glucans.</title>
        <authorList>
            <consortium name="NISC Comparative Sequencing Program"/>
            <person name="Wegmann U."/>
            <person name="Louis P."/>
            <person name="Goesmann A."/>
            <person name="Henrissat B."/>
            <person name="Duncan S.H."/>
            <person name="Flint H.J."/>
        </authorList>
    </citation>
    <scope>NUCLEOTIDE SEQUENCE</scope>
    <source>
        <strain evidence="8">NBRC 103408</strain>
    </source>
</reference>
<dbReference type="Pfam" id="PF00732">
    <property type="entry name" value="GMC_oxred_N"/>
    <property type="match status" value="1"/>
</dbReference>
<evidence type="ECO:0000256" key="4">
    <source>
        <dbReference type="ARBA" id="ARBA00022827"/>
    </source>
</evidence>
<evidence type="ECO:0000256" key="5">
    <source>
        <dbReference type="RuleBase" id="RU003968"/>
    </source>
</evidence>
<dbReference type="PROSITE" id="PS00624">
    <property type="entry name" value="GMC_OXRED_2"/>
    <property type="match status" value="1"/>
</dbReference>
<evidence type="ECO:0000256" key="3">
    <source>
        <dbReference type="ARBA" id="ARBA00022630"/>
    </source>
</evidence>
<dbReference type="InterPro" id="IPR007867">
    <property type="entry name" value="GMC_OxRtase_C"/>
</dbReference>
<dbReference type="EMBL" id="BSNF01000006">
    <property type="protein sequence ID" value="GLQ06707.1"/>
    <property type="molecule type" value="Genomic_DNA"/>
</dbReference>
<dbReference type="SUPFAM" id="SSF54373">
    <property type="entry name" value="FAD-linked reductases, C-terminal domain"/>
    <property type="match status" value="1"/>
</dbReference>
<accession>A0ABQ5U3D7</accession>
<feature type="domain" description="Glucose-methanol-choline oxidoreductase N-terminal" evidence="6">
    <location>
        <begin position="79"/>
        <end position="102"/>
    </location>
</feature>
<keyword evidence="4 5" id="KW-0274">FAD</keyword>
<dbReference type="PANTHER" id="PTHR11552:SF147">
    <property type="entry name" value="CHOLINE DEHYDROGENASE, MITOCHONDRIAL"/>
    <property type="match status" value="1"/>
</dbReference>
<evidence type="ECO:0000313" key="8">
    <source>
        <dbReference type="EMBL" id="GLQ06707.1"/>
    </source>
</evidence>
<evidence type="ECO:0000313" key="9">
    <source>
        <dbReference type="Proteomes" id="UP001161409"/>
    </source>
</evidence>
<comment type="cofactor">
    <cofactor evidence="1">
        <name>FAD</name>
        <dbReference type="ChEBI" id="CHEBI:57692"/>
    </cofactor>
</comment>
<sequence>MYDYIVVGGGSGGSVVASRLSEDPNIKVCLLEAGGPDKSILIHAPMGTAAMLPRKINNWAFETVPQPGLNNRKGYQPRGKTLGGSSSINAMLYVRGHRWDYDHWASLGNTGWSYADVLPYFKKAENNERGADDFHGTGGPLNVADLRSPMKIGDVFMKAARELQLPMNKDFNGAEQEGVGYFQTTQKNGERCSAAKGYLTPNLDRPNLDILTHATASRILFEGKKAVGVQYVQDGQTKTLKARQEIILSGGAFATPQLLLLSGVGAPENITPFGIDMVHELPGVGENLQDHIDYVSAYRSSSRDSMGISLSGGVDLIKAIFEWRKQRTGMVTTTFAEIGAFLKTSNDMEVPDYQLHFVIGMLDDHARKTNLGYGFSCHCCVLRPKSRGTVTLNSARAEDAPRIDPRFLDNDDDVQTLLTGVKEMERILHALAFEGVRGKRLYPVDLNSDAAMIAEIRNRADTVYHPVGTCKMGTDDMAVVDPQLKVHGLEGLRIVDASIMPTLVGGNTNAPTIMIGEKAADMIKADAKTPAIA</sequence>
<protein>
    <submittedName>
        <fullName evidence="8">Oxidoreductase</fullName>
    </submittedName>
</protein>
<feature type="domain" description="Glucose-methanol-choline oxidoreductase N-terminal" evidence="7">
    <location>
        <begin position="251"/>
        <end position="265"/>
    </location>
</feature>
<reference evidence="8" key="2">
    <citation type="submission" date="2023-01" db="EMBL/GenBank/DDBJ databases">
        <title>Draft genome sequence of Sneathiella chinensis strain NBRC 103408.</title>
        <authorList>
            <person name="Sun Q."/>
            <person name="Mori K."/>
        </authorList>
    </citation>
    <scope>NUCLEOTIDE SEQUENCE</scope>
    <source>
        <strain evidence="8">NBRC 103408</strain>
    </source>
</reference>
<gene>
    <name evidence="8" type="ORF">GCM10007924_19280</name>
</gene>
<evidence type="ECO:0000256" key="1">
    <source>
        <dbReference type="ARBA" id="ARBA00001974"/>
    </source>
</evidence>
<dbReference type="Gene3D" id="3.50.50.60">
    <property type="entry name" value="FAD/NAD(P)-binding domain"/>
    <property type="match status" value="1"/>
</dbReference>
<evidence type="ECO:0000256" key="2">
    <source>
        <dbReference type="ARBA" id="ARBA00010790"/>
    </source>
</evidence>